<reference evidence="2" key="2">
    <citation type="journal article" date="2009" name="J. Med. Virol.">
        <title>Molecular epidemiology of HCV genotypes among injection drug users in Taiwan: Full-length sequences of two new subtype 6w strains and a recombinant form_2b6w.</title>
        <authorList>
            <person name="Lee Y.M."/>
            <person name="Lin H.J."/>
            <person name="Chen Y.J."/>
            <person name="Lee C.M."/>
            <person name="Wang S.F."/>
            <person name="Chang K.Y."/>
            <person name="Chen T.L."/>
            <person name="Liu H.F."/>
            <person name="Chen Y.M."/>
        </authorList>
    </citation>
    <scope>NUCLEOTIDE SEQUENCE</scope>
    <source>
        <strain evidence="2">D528</strain>
    </source>
</reference>
<feature type="compositionally biased region" description="Basic residues" evidence="1">
    <location>
        <begin position="1"/>
        <end position="11"/>
    </location>
</feature>
<feature type="non-terminal residue" evidence="2">
    <location>
        <position position="90"/>
    </location>
</feature>
<evidence type="ECO:0000313" key="2">
    <source>
        <dbReference type="EMBL" id="ACT37228.1"/>
    </source>
</evidence>
<reference evidence="2" key="1">
    <citation type="submission" date="2008-12" db="EMBL/GenBank/DDBJ databases">
        <authorList>
            <person name="Chen Y.-M."/>
            <person name="Chen T.-L."/>
            <person name="Lee C.-M."/>
            <person name="Lee Y.-M."/>
            <person name="Chen C.-Y."/>
            <person name="Lin H.-J."/>
        </authorList>
    </citation>
    <scope>NUCLEOTIDE SEQUENCE</scope>
    <source>
        <strain evidence="2">D528</strain>
    </source>
</reference>
<dbReference type="EMBL" id="FJ515156">
    <property type="protein sequence ID" value="ACT37228.1"/>
    <property type="molecule type" value="Genomic_RNA"/>
</dbReference>
<accession>D1G2K5</accession>
<organism evidence="2">
    <name type="scientific">Hepacivirus hominis</name>
    <dbReference type="NCBI Taxonomy" id="3052230"/>
    <lineage>
        <taxon>Viruses</taxon>
        <taxon>Riboviria</taxon>
        <taxon>Orthornavirae</taxon>
        <taxon>Kitrinoviricota</taxon>
        <taxon>Flasuviricetes</taxon>
        <taxon>Amarillovirales</taxon>
        <taxon>Flaviviridae</taxon>
        <taxon>Hepacivirus</taxon>
    </lineage>
</organism>
<feature type="non-terminal residue" evidence="2">
    <location>
        <position position="1"/>
    </location>
</feature>
<name>D1G2K5_9HEPC</name>
<protein>
    <submittedName>
        <fullName evidence="2">Polyprotein</fullName>
    </submittedName>
</protein>
<evidence type="ECO:0000256" key="1">
    <source>
        <dbReference type="SAM" id="MobiDB-lite"/>
    </source>
</evidence>
<sequence length="90" mass="10208">KGKKRGVRGNRKSLDHGHSPSLFWGLGRLFIFHRPHFNGRYDLSSRVDGPKVGSALILFSLSFNEDSGPGVWIMSPPTPRPQVWPRPYRP</sequence>
<proteinExistence type="predicted"/>
<feature type="region of interest" description="Disordered" evidence="1">
    <location>
        <begin position="1"/>
        <end position="20"/>
    </location>
</feature>